<gene>
    <name evidence="2" type="ORF">SDC9_201815</name>
</gene>
<organism evidence="2">
    <name type="scientific">bioreactor metagenome</name>
    <dbReference type="NCBI Taxonomy" id="1076179"/>
    <lineage>
        <taxon>unclassified sequences</taxon>
        <taxon>metagenomes</taxon>
        <taxon>ecological metagenomes</taxon>
    </lineage>
</organism>
<proteinExistence type="predicted"/>
<dbReference type="AlphaFoldDB" id="A0A645ISP9"/>
<name>A0A645ISP9_9ZZZZ</name>
<sequence>MQVKFMKLEEIQFQCEATQALVNFSIVIAVSILLQLRSVPMQVQNLQKKDVWVGFLQEQRHG</sequence>
<keyword evidence="1" id="KW-0472">Membrane</keyword>
<reference evidence="2" key="1">
    <citation type="submission" date="2019-08" db="EMBL/GenBank/DDBJ databases">
        <authorList>
            <person name="Kucharzyk K."/>
            <person name="Murdoch R.W."/>
            <person name="Higgins S."/>
            <person name="Loffler F."/>
        </authorList>
    </citation>
    <scope>NUCLEOTIDE SEQUENCE</scope>
</reference>
<evidence type="ECO:0000313" key="2">
    <source>
        <dbReference type="EMBL" id="MPN54146.1"/>
    </source>
</evidence>
<evidence type="ECO:0000256" key="1">
    <source>
        <dbReference type="SAM" id="Phobius"/>
    </source>
</evidence>
<dbReference type="EMBL" id="VSSQ01122083">
    <property type="protein sequence ID" value="MPN54146.1"/>
    <property type="molecule type" value="Genomic_DNA"/>
</dbReference>
<comment type="caution">
    <text evidence="2">The sequence shown here is derived from an EMBL/GenBank/DDBJ whole genome shotgun (WGS) entry which is preliminary data.</text>
</comment>
<keyword evidence="1" id="KW-0812">Transmembrane</keyword>
<keyword evidence="1" id="KW-1133">Transmembrane helix</keyword>
<accession>A0A645ISP9</accession>
<protein>
    <submittedName>
        <fullName evidence="2">Uncharacterized protein</fullName>
    </submittedName>
</protein>
<feature type="transmembrane region" description="Helical" evidence="1">
    <location>
        <begin position="20"/>
        <end position="39"/>
    </location>
</feature>